<feature type="region of interest" description="Disordered" evidence="6">
    <location>
        <begin position="206"/>
        <end position="241"/>
    </location>
</feature>
<reference evidence="8" key="1">
    <citation type="submission" date="2021-01" db="EMBL/GenBank/DDBJ databases">
        <title>Whole genome shotgun sequence of Rhizocola hellebori NBRC 109834.</title>
        <authorList>
            <person name="Komaki H."/>
            <person name="Tamura T."/>
        </authorList>
    </citation>
    <scope>NUCLEOTIDE SEQUENCE</scope>
    <source>
        <strain evidence="8">NBRC 109834</strain>
    </source>
</reference>
<comment type="similarity">
    <text evidence="1">Belongs to the pectinesterase family.</text>
</comment>
<comment type="pathway">
    <text evidence="5">Glycan metabolism; pectin degradation; 2-dehydro-3-deoxy-D-gluconate from pectin: step 1/5.</text>
</comment>
<feature type="active site" evidence="4">
    <location>
        <position position="409"/>
    </location>
</feature>
<dbReference type="EC" id="3.1.1.11" evidence="5"/>
<gene>
    <name evidence="8" type="ORF">Rhe02_11890</name>
</gene>
<keyword evidence="9" id="KW-1185">Reference proteome</keyword>
<keyword evidence="5" id="KW-0732">Signal</keyword>
<dbReference type="InterPro" id="IPR011050">
    <property type="entry name" value="Pectin_lyase_fold/virulence"/>
</dbReference>
<evidence type="ECO:0000256" key="5">
    <source>
        <dbReference type="RuleBase" id="RU000589"/>
    </source>
</evidence>
<dbReference type="SUPFAM" id="SSF51126">
    <property type="entry name" value="Pectin lyase-like"/>
    <property type="match status" value="1"/>
</dbReference>
<dbReference type="PANTHER" id="PTHR31321">
    <property type="entry name" value="ACYL-COA THIOESTER HYDROLASE YBHC-RELATED"/>
    <property type="match status" value="1"/>
</dbReference>
<comment type="caution">
    <text evidence="8">The sequence shown here is derived from an EMBL/GenBank/DDBJ whole genome shotgun (WGS) entry which is preliminary data.</text>
</comment>
<dbReference type="SUPFAM" id="SSF49899">
    <property type="entry name" value="Concanavalin A-like lectins/glucanases"/>
    <property type="match status" value="1"/>
</dbReference>
<dbReference type="Proteomes" id="UP000612899">
    <property type="component" value="Unassembled WGS sequence"/>
</dbReference>
<dbReference type="Gene3D" id="2.60.120.560">
    <property type="entry name" value="Exo-inulinase, domain 1"/>
    <property type="match status" value="1"/>
</dbReference>
<dbReference type="AlphaFoldDB" id="A0A8J3Q434"/>
<evidence type="ECO:0000313" key="8">
    <source>
        <dbReference type="EMBL" id="GIH03122.1"/>
    </source>
</evidence>
<evidence type="ECO:0000256" key="1">
    <source>
        <dbReference type="ARBA" id="ARBA00008891"/>
    </source>
</evidence>
<dbReference type="UniPathway" id="UPA00545">
    <property type="reaction ID" value="UER00823"/>
</dbReference>
<feature type="chain" id="PRO_5035340084" description="Pectinesterase" evidence="5">
    <location>
        <begin position="37"/>
        <end position="559"/>
    </location>
</feature>
<dbReference type="EMBL" id="BONY01000006">
    <property type="protein sequence ID" value="GIH03122.1"/>
    <property type="molecule type" value="Genomic_DNA"/>
</dbReference>
<evidence type="ECO:0000313" key="9">
    <source>
        <dbReference type="Proteomes" id="UP000612899"/>
    </source>
</evidence>
<evidence type="ECO:0000256" key="3">
    <source>
        <dbReference type="ARBA" id="ARBA00023085"/>
    </source>
</evidence>
<feature type="signal peptide" evidence="5">
    <location>
        <begin position="1"/>
        <end position="36"/>
    </location>
</feature>
<protein>
    <recommendedName>
        <fullName evidence="5">Pectinesterase</fullName>
        <ecNumber evidence="5">3.1.1.11</ecNumber>
    </recommendedName>
</protein>
<dbReference type="Gene3D" id="2.160.20.10">
    <property type="entry name" value="Single-stranded right-handed beta-helix, Pectin lyase-like"/>
    <property type="match status" value="1"/>
</dbReference>
<comment type="catalytic activity">
    <reaction evidence="5">
        <text>[(1-&gt;4)-alpha-D-galacturonosyl methyl ester](n) + n H2O = [(1-&gt;4)-alpha-D-galacturonosyl](n) + n methanol + n H(+)</text>
        <dbReference type="Rhea" id="RHEA:22380"/>
        <dbReference type="Rhea" id="RHEA-COMP:14570"/>
        <dbReference type="Rhea" id="RHEA-COMP:14573"/>
        <dbReference type="ChEBI" id="CHEBI:15377"/>
        <dbReference type="ChEBI" id="CHEBI:15378"/>
        <dbReference type="ChEBI" id="CHEBI:17790"/>
        <dbReference type="ChEBI" id="CHEBI:140522"/>
        <dbReference type="ChEBI" id="CHEBI:140523"/>
        <dbReference type="EC" id="3.1.1.11"/>
    </reaction>
</comment>
<dbReference type="GO" id="GO:0030599">
    <property type="term" value="F:pectinesterase activity"/>
    <property type="evidence" value="ECO:0007669"/>
    <property type="project" value="UniProtKB-UniRule"/>
</dbReference>
<dbReference type="PANTHER" id="PTHR31321:SF57">
    <property type="entry name" value="PECTINESTERASE 53-RELATED"/>
    <property type="match status" value="1"/>
</dbReference>
<dbReference type="PROSITE" id="PS00503">
    <property type="entry name" value="PECTINESTERASE_2"/>
    <property type="match status" value="1"/>
</dbReference>
<dbReference type="Pfam" id="PF01095">
    <property type="entry name" value="Pectinesterase"/>
    <property type="match status" value="1"/>
</dbReference>
<accession>A0A8J3Q434</accession>
<dbReference type="GO" id="GO:0045490">
    <property type="term" value="P:pectin catabolic process"/>
    <property type="evidence" value="ECO:0007669"/>
    <property type="project" value="UniProtKB-UniRule"/>
</dbReference>
<dbReference type="RefSeq" id="WP_203907051.1">
    <property type="nucleotide sequence ID" value="NZ_BONY01000006.1"/>
</dbReference>
<organism evidence="8 9">
    <name type="scientific">Rhizocola hellebori</name>
    <dbReference type="NCBI Taxonomy" id="1392758"/>
    <lineage>
        <taxon>Bacteria</taxon>
        <taxon>Bacillati</taxon>
        <taxon>Actinomycetota</taxon>
        <taxon>Actinomycetes</taxon>
        <taxon>Micromonosporales</taxon>
        <taxon>Micromonosporaceae</taxon>
        <taxon>Rhizocola</taxon>
    </lineage>
</organism>
<dbReference type="InterPro" id="IPR033131">
    <property type="entry name" value="Pectinesterase_Asp_AS"/>
</dbReference>
<feature type="domain" description="Pectinesterase catalytic" evidence="7">
    <location>
        <begin position="241"/>
        <end position="550"/>
    </location>
</feature>
<keyword evidence="3 5" id="KW-0063">Aspartyl esterase</keyword>
<keyword evidence="2 5" id="KW-0378">Hydrolase</keyword>
<feature type="compositionally biased region" description="Pro residues" evidence="6">
    <location>
        <begin position="213"/>
        <end position="238"/>
    </location>
</feature>
<evidence type="ECO:0000259" key="7">
    <source>
        <dbReference type="Pfam" id="PF01095"/>
    </source>
</evidence>
<dbReference type="InterPro" id="IPR012334">
    <property type="entry name" value="Pectin_lyas_fold"/>
</dbReference>
<sequence>MRWMPFRHAPSRPIMGAVAAAVAVAVALFAISSVSAATLFADDFEDGNSTGWTTSGGTWSVTTDGSRVLSQTGTSSDARARAGSSSWTNYTVTARVKPTAFNGSSRFVAVLARAQSNTSYYYLTLRSTNTIELKKLVGGSSTTLATGSFTVTTGTWYTVALSVAGSSLTGLVNGTARLSAVDTQFASGGIGVATYFASASFDDVSISDGTTPSSPPPTPSASPSQSPSPSPSSSPPPAGSIIVAKDGTGNFTTVQAAVNAVPANNTTRRTISIKAGTYRELVTIPANKPFISFIGATGNAADVVITYDNASGTTKPDGSGTYGTTGSSSVMIDGNDFIARNLTFSNSFDEAAHDFSAEQAVAVTTRGDRLIFDNVRFLGNQDTLQPSSPNTATVSRAYYRNCYVEGDVDFIFGRGTAVFDRCEIRSLNRGSSSNNGYVTAASTTNTNPYGYLFFQCQLTSASGVAAQSVHLGRPWHPSGDVNAIAQVLYRESTMGAHIKSSPWTDMSGFSWRDARFFEYHNTGPGSPITADRPQLPDASAPNFTAQRYLAGSDGWNPIS</sequence>
<evidence type="ECO:0000256" key="6">
    <source>
        <dbReference type="SAM" id="MobiDB-lite"/>
    </source>
</evidence>
<dbReference type="GO" id="GO:0042545">
    <property type="term" value="P:cell wall modification"/>
    <property type="evidence" value="ECO:0007669"/>
    <property type="project" value="UniProtKB-UniRule"/>
</dbReference>
<name>A0A8J3Q434_9ACTN</name>
<proteinExistence type="inferred from homology"/>
<evidence type="ECO:0000256" key="2">
    <source>
        <dbReference type="ARBA" id="ARBA00022801"/>
    </source>
</evidence>
<dbReference type="InterPro" id="IPR000070">
    <property type="entry name" value="Pectinesterase_cat"/>
</dbReference>
<dbReference type="Pfam" id="PF13385">
    <property type="entry name" value="Laminin_G_3"/>
    <property type="match status" value="1"/>
</dbReference>
<dbReference type="InterPro" id="IPR013320">
    <property type="entry name" value="ConA-like_dom_sf"/>
</dbReference>
<evidence type="ECO:0000256" key="4">
    <source>
        <dbReference type="PROSITE-ProRule" id="PRU10040"/>
    </source>
</evidence>
<dbReference type="GO" id="GO:0009279">
    <property type="term" value="C:cell outer membrane"/>
    <property type="evidence" value="ECO:0007669"/>
    <property type="project" value="TreeGrafter"/>
</dbReference>